<accession>A0AA36DIE3</accession>
<feature type="region of interest" description="Disordered" evidence="2">
    <location>
        <begin position="457"/>
        <end position="483"/>
    </location>
</feature>
<evidence type="ECO:0000313" key="3">
    <source>
        <dbReference type="EMBL" id="CAJ0588236.1"/>
    </source>
</evidence>
<dbReference type="EMBL" id="CATQJL010000001">
    <property type="protein sequence ID" value="CAJ0588236.1"/>
    <property type="molecule type" value="Genomic_DNA"/>
</dbReference>
<reference evidence="3" key="1">
    <citation type="submission" date="2023-07" db="EMBL/GenBank/DDBJ databases">
        <authorList>
            <consortium name="CYATHOMIX"/>
        </authorList>
    </citation>
    <scope>NUCLEOTIDE SEQUENCE</scope>
    <source>
        <strain evidence="3">N/A</strain>
    </source>
</reference>
<feature type="compositionally biased region" description="Low complexity" evidence="2">
    <location>
        <begin position="8"/>
        <end position="21"/>
    </location>
</feature>
<feature type="coiled-coil region" evidence="1">
    <location>
        <begin position="350"/>
        <end position="391"/>
    </location>
</feature>
<gene>
    <name evidence="3" type="ORF">CYNAS_LOCUS219</name>
</gene>
<protein>
    <submittedName>
        <fullName evidence="3">Uncharacterized protein</fullName>
    </submittedName>
</protein>
<dbReference type="AlphaFoldDB" id="A0AA36DIE3"/>
<evidence type="ECO:0000256" key="2">
    <source>
        <dbReference type="SAM" id="MobiDB-lite"/>
    </source>
</evidence>
<proteinExistence type="predicted"/>
<evidence type="ECO:0000313" key="4">
    <source>
        <dbReference type="Proteomes" id="UP001176961"/>
    </source>
</evidence>
<evidence type="ECO:0000256" key="1">
    <source>
        <dbReference type="SAM" id="Coils"/>
    </source>
</evidence>
<name>A0AA36DIE3_CYLNA</name>
<organism evidence="3 4">
    <name type="scientific">Cylicocyclus nassatus</name>
    <name type="common">Nematode worm</name>
    <dbReference type="NCBI Taxonomy" id="53992"/>
    <lineage>
        <taxon>Eukaryota</taxon>
        <taxon>Metazoa</taxon>
        <taxon>Ecdysozoa</taxon>
        <taxon>Nematoda</taxon>
        <taxon>Chromadorea</taxon>
        <taxon>Rhabditida</taxon>
        <taxon>Rhabditina</taxon>
        <taxon>Rhabditomorpha</taxon>
        <taxon>Strongyloidea</taxon>
        <taxon>Strongylidae</taxon>
        <taxon>Cylicocyclus</taxon>
    </lineage>
</organism>
<dbReference type="Proteomes" id="UP001176961">
    <property type="component" value="Unassembled WGS sequence"/>
</dbReference>
<feature type="coiled-coil region" evidence="1">
    <location>
        <begin position="150"/>
        <end position="326"/>
    </location>
</feature>
<sequence>MSSQNLFSPADSADSSIPAGAEATKYNSSHHHRPASSRKLFVNHSRENRCHSEGSHIVDGTEAVIRDDNEYLGGENLLPAVSCEKLANHVDTMFAKLNDDMKRVAAIYGDGSFFARNFETYDAEVEELGKLNEAEARAQLQRYALRCHVNEKEKEQLHKRNRELNDALEILRVHILRTQSNVLDQARRVAKQATEGLNELLQSSSKEITKLNQKNALSLAQSSSLQNQLKQTTAQLEAKKEALKEANKNLDMLRFERDSLQNHSDQRDQKLEQLESRIHDLSEDLRLKEEAVIKAKAELSVRDQEIQALKEKLKEVETAADACLKRRELEIKRQMDHYLQETKAIDAERERQARAKILEVQRQLKAVEDQRDEAEQRALAAEEKVADYEENFLKYRGQMEGEALRAITSGYRNALSAIPSSRITSSPLDRLFPNRTSSYRENIDPACDPFEKLYTARTSHSRIPPRSEATSSRAQISRPRRKK</sequence>
<keyword evidence="1" id="KW-0175">Coiled coil</keyword>
<keyword evidence="4" id="KW-1185">Reference proteome</keyword>
<comment type="caution">
    <text evidence="3">The sequence shown here is derived from an EMBL/GenBank/DDBJ whole genome shotgun (WGS) entry which is preliminary data.</text>
</comment>
<feature type="region of interest" description="Disordered" evidence="2">
    <location>
        <begin position="1"/>
        <end position="37"/>
    </location>
</feature>